<reference evidence="6" key="1">
    <citation type="submission" date="2012-09" db="EMBL/GenBank/DDBJ databases">
        <authorList>
            <person name="Martin A.A."/>
        </authorList>
    </citation>
    <scope>NUCLEOTIDE SEQUENCE</scope>
</reference>
<dbReference type="Proteomes" id="UP000035642">
    <property type="component" value="Unassembled WGS sequence"/>
</dbReference>
<sequence length="245" mass="27908">MSFDASNPLIFCNACLGSTDPDYQTYNLTVSGVLLAIVGLIGLIGNILVVRVYTHEDHWLKPLFPFMLILAHLTDFELFAPEGYTLRTHDVDYHRKNFVFNKFALSRDNTIALRTSEFMRKLLPHRISKLFTICVLVVAWAYVFGAPVVFPIAAIFQTSSVYFCVAAAVDCFIRVVLPESVRQLYCTPRKAKMTCTCIMVICILYNIPHFFELEKALLIVFLSCCLIENWNKLQEDMLPSLDAIM</sequence>
<evidence type="ECO:0000256" key="1">
    <source>
        <dbReference type="ARBA" id="ARBA00004370"/>
    </source>
</evidence>
<feature type="transmembrane region" description="Helical" evidence="5">
    <location>
        <begin position="130"/>
        <end position="154"/>
    </location>
</feature>
<keyword evidence="6" id="KW-1185">Reference proteome</keyword>
<protein>
    <submittedName>
        <fullName evidence="7">G_PROTEIN_RECEP_F1_2 domain-containing protein</fullName>
    </submittedName>
</protein>
<feature type="transmembrane region" description="Helical" evidence="5">
    <location>
        <begin position="160"/>
        <end position="177"/>
    </location>
</feature>
<keyword evidence="4 5" id="KW-0472">Membrane</keyword>
<feature type="transmembrane region" description="Helical" evidence="5">
    <location>
        <begin position="189"/>
        <end position="207"/>
    </location>
</feature>
<proteinExistence type="predicted"/>
<evidence type="ECO:0000313" key="6">
    <source>
        <dbReference type="Proteomes" id="UP000035642"/>
    </source>
</evidence>
<keyword evidence="3 5" id="KW-1133">Transmembrane helix</keyword>
<name>A0A158P892_ANGCA</name>
<evidence type="ECO:0000256" key="4">
    <source>
        <dbReference type="ARBA" id="ARBA00023136"/>
    </source>
</evidence>
<dbReference type="GO" id="GO:0016020">
    <property type="term" value="C:membrane"/>
    <property type="evidence" value="ECO:0007669"/>
    <property type="project" value="UniProtKB-SubCell"/>
</dbReference>
<keyword evidence="2 5" id="KW-0812">Transmembrane</keyword>
<dbReference type="PRINTS" id="PR00237">
    <property type="entry name" value="GPCRRHODOPSN"/>
</dbReference>
<dbReference type="STRING" id="6313.A0A158P892"/>
<evidence type="ECO:0000313" key="7">
    <source>
        <dbReference type="WBParaSite" id="ACAC_0000680701-mRNA-1"/>
    </source>
</evidence>
<dbReference type="AlphaFoldDB" id="A0A158P892"/>
<dbReference type="GO" id="GO:0004930">
    <property type="term" value="F:G protein-coupled receptor activity"/>
    <property type="evidence" value="ECO:0007669"/>
    <property type="project" value="InterPro"/>
</dbReference>
<dbReference type="InterPro" id="IPR000276">
    <property type="entry name" value="GPCR_Rhodpsn"/>
</dbReference>
<evidence type="ECO:0000256" key="3">
    <source>
        <dbReference type="ARBA" id="ARBA00022989"/>
    </source>
</evidence>
<organism evidence="6 7">
    <name type="scientific">Angiostrongylus cantonensis</name>
    <name type="common">Rat lungworm</name>
    <dbReference type="NCBI Taxonomy" id="6313"/>
    <lineage>
        <taxon>Eukaryota</taxon>
        <taxon>Metazoa</taxon>
        <taxon>Ecdysozoa</taxon>
        <taxon>Nematoda</taxon>
        <taxon>Chromadorea</taxon>
        <taxon>Rhabditida</taxon>
        <taxon>Rhabditina</taxon>
        <taxon>Rhabditomorpha</taxon>
        <taxon>Strongyloidea</taxon>
        <taxon>Metastrongylidae</taxon>
        <taxon>Angiostrongylus</taxon>
    </lineage>
</organism>
<dbReference type="PANTHER" id="PTHR47632">
    <property type="entry name" value="FMRFAMIDE PEPTIDE RECEPTOR FAMILY-RELATED"/>
    <property type="match status" value="1"/>
</dbReference>
<reference evidence="7" key="2">
    <citation type="submission" date="2016-04" db="UniProtKB">
        <authorList>
            <consortium name="WormBaseParasite"/>
        </authorList>
    </citation>
    <scope>IDENTIFICATION</scope>
</reference>
<dbReference type="InterPro" id="IPR053326">
    <property type="entry name" value="GPCR1-like"/>
</dbReference>
<evidence type="ECO:0000256" key="2">
    <source>
        <dbReference type="ARBA" id="ARBA00022692"/>
    </source>
</evidence>
<dbReference type="PANTHER" id="PTHR47632:SF1">
    <property type="entry name" value="G-PROTEIN COUPLED RECEPTORS FAMILY 1 PROFILE DOMAIN-CONTAINING PROTEIN"/>
    <property type="match status" value="1"/>
</dbReference>
<dbReference type="Gene3D" id="1.20.1070.10">
    <property type="entry name" value="Rhodopsin 7-helix transmembrane proteins"/>
    <property type="match status" value="1"/>
</dbReference>
<feature type="transmembrane region" description="Helical" evidence="5">
    <location>
        <begin position="28"/>
        <end position="53"/>
    </location>
</feature>
<dbReference type="WBParaSite" id="ACAC_0000680701-mRNA-1">
    <property type="protein sequence ID" value="ACAC_0000680701-mRNA-1"/>
    <property type="gene ID" value="ACAC_0000680701"/>
</dbReference>
<comment type="subcellular location">
    <subcellularLocation>
        <location evidence="1">Membrane</location>
    </subcellularLocation>
</comment>
<evidence type="ECO:0000256" key="5">
    <source>
        <dbReference type="SAM" id="Phobius"/>
    </source>
</evidence>
<accession>A0A158P892</accession>